<dbReference type="InterPro" id="IPR001242">
    <property type="entry name" value="Condensation_dom"/>
</dbReference>
<keyword evidence="7" id="KW-1185">Reference proteome</keyword>
<dbReference type="GO" id="GO:0005829">
    <property type="term" value="C:cytosol"/>
    <property type="evidence" value="ECO:0007669"/>
    <property type="project" value="TreeGrafter"/>
</dbReference>
<dbReference type="InterPro" id="IPR025110">
    <property type="entry name" value="AMP-bd_C"/>
</dbReference>
<dbReference type="Pfam" id="PF13193">
    <property type="entry name" value="AMP-binding_C"/>
    <property type="match status" value="2"/>
</dbReference>
<dbReference type="GO" id="GO:0031177">
    <property type="term" value="F:phosphopantetheine binding"/>
    <property type="evidence" value="ECO:0007669"/>
    <property type="project" value="InterPro"/>
</dbReference>
<dbReference type="SUPFAM" id="SSF52777">
    <property type="entry name" value="CoA-dependent acyltransferases"/>
    <property type="match status" value="4"/>
</dbReference>
<dbReference type="Gene3D" id="1.10.287.490">
    <property type="entry name" value="Helix hairpin bin"/>
    <property type="match status" value="1"/>
</dbReference>
<dbReference type="InterPro" id="IPR020845">
    <property type="entry name" value="AMP-binding_CS"/>
</dbReference>
<evidence type="ECO:0000313" key="6">
    <source>
        <dbReference type="EMBL" id="RAL25793.1"/>
    </source>
</evidence>
<comment type="similarity">
    <text evidence="2">Belongs to the ATP-dependent AMP-binding enzyme family.</text>
</comment>
<dbReference type="InterPro" id="IPR023213">
    <property type="entry name" value="CAT-like_dom_sf"/>
</dbReference>
<dbReference type="Pfam" id="PF00975">
    <property type="entry name" value="Thioesterase"/>
    <property type="match status" value="1"/>
</dbReference>
<comment type="caution">
    <text evidence="6">The sequence shown here is derived from an EMBL/GenBank/DDBJ whole genome shotgun (WGS) entry which is preliminary data.</text>
</comment>
<dbReference type="FunFam" id="2.30.38.10:FF:000001">
    <property type="entry name" value="Non-ribosomal peptide synthetase PvdI"/>
    <property type="match status" value="2"/>
</dbReference>
<dbReference type="NCBIfam" id="TIGR01733">
    <property type="entry name" value="AA-adenyl-dom"/>
    <property type="match status" value="2"/>
</dbReference>
<dbReference type="Proteomes" id="UP000251213">
    <property type="component" value="Unassembled WGS sequence"/>
</dbReference>
<evidence type="ECO:0000259" key="5">
    <source>
        <dbReference type="PROSITE" id="PS50075"/>
    </source>
</evidence>
<accession>A0A364K673</accession>
<name>A0A364K673_9BACL</name>
<dbReference type="RefSeq" id="WP_113658407.1">
    <property type="nucleotide sequence ID" value="NZ_KZ845665.1"/>
</dbReference>
<dbReference type="Pfam" id="PF00668">
    <property type="entry name" value="Condensation"/>
    <property type="match status" value="2"/>
</dbReference>
<dbReference type="Pfam" id="PF00550">
    <property type="entry name" value="PP-binding"/>
    <property type="match status" value="2"/>
</dbReference>
<dbReference type="SMART" id="SM00823">
    <property type="entry name" value="PKS_PP"/>
    <property type="match status" value="2"/>
</dbReference>
<dbReference type="PANTHER" id="PTHR45527:SF1">
    <property type="entry name" value="FATTY ACID SYNTHASE"/>
    <property type="match status" value="1"/>
</dbReference>
<comment type="cofactor">
    <cofactor evidence="1">
        <name>pantetheine 4'-phosphate</name>
        <dbReference type="ChEBI" id="CHEBI:47942"/>
    </cofactor>
</comment>
<evidence type="ECO:0000313" key="7">
    <source>
        <dbReference type="Proteomes" id="UP000251213"/>
    </source>
</evidence>
<dbReference type="PROSITE" id="PS50075">
    <property type="entry name" value="CARRIER"/>
    <property type="match status" value="2"/>
</dbReference>
<dbReference type="GO" id="GO:0008610">
    <property type="term" value="P:lipid biosynthetic process"/>
    <property type="evidence" value="ECO:0007669"/>
    <property type="project" value="UniProtKB-ARBA"/>
</dbReference>
<feature type="domain" description="Carrier" evidence="5">
    <location>
        <begin position="2004"/>
        <end position="2079"/>
    </location>
</feature>
<dbReference type="Pfam" id="PF00501">
    <property type="entry name" value="AMP-binding"/>
    <property type="match status" value="2"/>
</dbReference>
<gene>
    <name evidence="6" type="ORF">DL897_06875</name>
</gene>
<evidence type="ECO:0000256" key="4">
    <source>
        <dbReference type="ARBA" id="ARBA00022553"/>
    </source>
</evidence>
<dbReference type="CDD" id="cd19543">
    <property type="entry name" value="DCL_NRPS"/>
    <property type="match status" value="1"/>
</dbReference>
<protein>
    <submittedName>
        <fullName evidence="6">Non-ribosomal peptide synthetase</fullName>
    </submittedName>
</protein>
<organism evidence="6 7">
    <name type="scientific">Thermoflavimicrobium daqui</name>
    <dbReference type="NCBI Taxonomy" id="2137476"/>
    <lineage>
        <taxon>Bacteria</taxon>
        <taxon>Bacillati</taxon>
        <taxon>Bacillota</taxon>
        <taxon>Bacilli</taxon>
        <taxon>Bacillales</taxon>
        <taxon>Thermoactinomycetaceae</taxon>
        <taxon>Thermoflavimicrobium</taxon>
    </lineage>
</organism>
<dbReference type="FunFam" id="3.40.50.980:FF:000001">
    <property type="entry name" value="Non-ribosomal peptide synthetase"/>
    <property type="match status" value="2"/>
</dbReference>
<keyword evidence="4" id="KW-0597">Phosphoprotein</keyword>
<dbReference type="Gene3D" id="3.30.559.10">
    <property type="entry name" value="Chloramphenicol acetyltransferase-like domain"/>
    <property type="match status" value="2"/>
</dbReference>
<reference evidence="6 7" key="1">
    <citation type="submission" date="2018-06" db="EMBL/GenBank/DDBJ databases">
        <title>Thermoflavimicrobium daqus sp. nov., a thermophilic microbe isolated from Moutai-flavour Daqu.</title>
        <authorList>
            <person name="Wang X."/>
            <person name="Zhou H."/>
        </authorList>
    </citation>
    <scope>NUCLEOTIDE SEQUENCE [LARGE SCALE GENOMIC DNA]</scope>
    <source>
        <strain evidence="6 7">FBKL4.011</strain>
    </source>
</reference>
<reference evidence="6 7" key="2">
    <citation type="submission" date="2018-06" db="EMBL/GenBank/DDBJ databases">
        <authorList>
            <person name="Zhirakovskaya E."/>
        </authorList>
    </citation>
    <scope>NUCLEOTIDE SEQUENCE [LARGE SCALE GENOMIC DNA]</scope>
    <source>
        <strain evidence="6 7">FBKL4.011</strain>
    </source>
</reference>
<dbReference type="Gene3D" id="3.30.559.30">
    <property type="entry name" value="Nonribosomal peptide synthetase, condensation domain"/>
    <property type="match status" value="2"/>
</dbReference>
<dbReference type="Gene3D" id="3.40.50.1820">
    <property type="entry name" value="alpha/beta hydrolase"/>
    <property type="match status" value="1"/>
</dbReference>
<dbReference type="PANTHER" id="PTHR45527">
    <property type="entry name" value="NONRIBOSOMAL PEPTIDE SYNTHETASE"/>
    <property type="match status" value="1"/>
</dbReference>
<dbReference type="SUPFAM" id="SSF53474">
    <property type="entry name" value="alpha/beta-Hydrolases"/>
    <property type="match status" value="1"/>
</dbReference>
<dbReference type="FunFam" id="3.40.50.12780:FF:000012">
    <property type="entry name" value="Non-ribosomal peptide synthetase"/>
    <property type="match status" value="2"/>
</dbReference>
<dbReference type="Gene3D" id="3.40.50.980">
    <property type="match status" value="4"/>
</dbReference>
<dbReference type="Gene3D" id="1.10.1200.10">
    <property type="entry name" value="ACP-like"/>
    <property type="match status" value="2"/>
</dbReference>
<dbReference type="Gene3D" id="2.30.38.10">
    <property type="entry name" value="Luciferase, Domain 3"/>
    <property type="match status" value="2"/>
</dbReference>
<dbReference type="OrthoDB" id="9765680at2"/>
<dbReference type="InterPro" id="IPR000873">
    <property type="entry name" value="AMP-dep_synth/lig_dom"/>
</dbReference>
<dbReference type="InterPro" id="IPR010071">
    <property type="entry name" value="AA_adenyl_dom"/>
</dbReference>
<feature type="domain" description="Carrier" evidence="5">
    <location>
        <begin position="962"/>
        <end position="1037"/>
    </location>
</feature>
<dbReference type="InterPro" id="IPR045851">
    <property type="entry name" value="AMP-bd_C_sf"/>
</dbReference>
<sequence>MSNQIKIEKVYNLSPMQEGMLYHSLLQEKTATYFQQMTFSIEGNLDVPNFKQSIQRLVQRHDLLRTAIFYQKIERPKQVVLTGREVPVYVKDLSHLSAEESQSVIESYQQEDRQKGFHLQKDVLMRFALFKRSEKDVYVIWSFHHILLDGWSMGSLVKELFSIYSLTKNKQPILLEEIKPYKEFIEWLEERDDIDSLSYWREYLQGYEDLAYLPRKQSRIEEDETYRDFTFTFSEEMSKALIHFSKQQHVTLNTTFQAIWGVLLHRYTNQDDVVFGAVHSGRSASIDGIEKMVGLFINTVPVRIRGSHGSFSAFVSQIQKQAFDYEMHGFCPLYEVQQQSIHQQALFDHLMVFESYPLDQEVQNLFNGQRQELRIRDVKCFEQTNYPLTIAVMPGSSIQVKLTYDSSVLQDVFISNIEKHMKQVAKAVLADPEIKVQQIDILDEEEKQRLLKSCNDNQADYPKEQTIHKWFEEQVVKTPHQVAVVYKDDQLTYQELNEQANRLAYVLRQKGTKPDDRIGLMIERSLDMIVGILAILKAGGAYVPIDPQYPVERMRYMLADSGANLILSQSSIMEKLNKEELGSVEWLDVQTLDLKEMDVSNLSDVNQSTDLAYVMYTSGTTGQPKGVMIEHRSVINFLYHWNKQLDIQEDDRIGQFASVSFDVSVEELGMSLLTGACLYILTPELIYDVVELENYIKQNQLTILHLPPSYAKYLKYEEPSSLRHFILGGSLAPCPLVERWKKICINSYGPTETTVTATMWRADKNLPVSSVPIGKPIPNVQVYIINQHLQLQPFGAPGELCIGGVGLARGYLGKPKLTEEKFIPNPFVPGERLYRTGDLVHYLPDGNLAFLGRIDQQVKVRGYRIELGEIESILLTHTKVKSATVQDWKDAQGEIYLAAYVILDETGVSHELKKYLSQKLPAYMIPSFIIEVDEIPLTQNGKVDKAALPKPDESTIVENYVPPVTQLEKQLVKIWQELLGIDPIGITDDFFQIGGHSLKAIQLMSMIHQKLEVEVPVRAIFEQPTIQQLATYLRDQEMTAFRSIQPAPVQRYYPVSSAQKRIYILQQLERNATHYNMSGALMLNGSLDRVRLEQAFQKLIQRHESLRTSFQVINGEPMQYVHTEVDFQLRVRKGSKEGAKNWVNQFIQPFSLDQAPLFRAELIQLEPEEHLLLIDLHHIIADGVSVDLLLDELSKIYQGENLPKLHIQYKDFSVWQQEWMKSDEWKRQETYWLNIYAGEIPVLDLPTDYVRPEMQSFKGSYWDFVLDSDLTHSLKRLASKTETTIYMLLLTAYNALLHRYTGQSDIIVGSPVVGRSHADVQSVVGMFVNTLAIRNYPEGQKRWIDFIQEVKESAVAAYDHADYPFEVLVDKLSLQRDTGRNPLFQAMITVQDFGRDLLQLDGVQVTPYELDYAISKFDLLLFATERQNKIECRLEYATSLFMPETIQRMTQHFIQIVQEMVNDPDKCIAEMEMLTEQEKQRLLVEWNDTTSVQDLYEKTIHGLFEEQVIQTSNKIAVVFKEEQLTYHELNNQSNRLARLLRKHGIKPDDRVGLLMERSLEMIVGMLAILKAGGAYVPIDPAYPTQRIEYMLSDSGAQIVISDDVVMSQFKETEWNTAIEWLNVKQATCSDLDSSNLPHICTNSHLAYVIYTSGTTGQPKGVMMEHRQLLNLLQDQLLNTSIPFDRNVLQFNTISFDVSFQEIFSTLCSGGCLYVIDNQMKQNMRQLLQYMEEQAITVIFWPVSYLKAVFQWVDQLPGSIQHVITAGEQLVLSSSLQQYISQSDVYLHNHYGPSETHVVTTYTISSRTKKVEHPPIGKPIANTKIYLLNKNQQLQPQGVVGEIYISGDSVSRGYLGKPELTAERFIPNPFIPGERMYRTGDLARYRSDGNIEFLGRIDHQVKVRGYRIEPSEIETILLDHAKVKDAVVCDWTDEQNEVYLCAYIVEDASVSNTELKNDLAKKLPQYMLPSFIIKLDRIPLNSNGKVEHKQLPKPNTMHMQSEYVAPITNLEKQLVCIWQEVLGMDQISVTDDFFQMGGHSLKAISVISRINDILHKNVNLSVMFKHRTIRDLAAYLSTSAHQSNQSSLLTALNQESDSNIFCFPPIAGYGGIFSSLAQHIHTHTIYGLDFIHEDDRIPKYIEQILSIQVEGPYCLLGYSAGCCLAFEVAKQMEKEGYKVSDLILLDGLPRKEILFFTEEEVKKQAKEAVETFLQHQLMNDLSISTKQEFLERVKNYLIYFNQLMNDGSVQASIHSIQSEDGSDRIKDWQSMTSHFNFYHGSGGHMDMLIPPHLEKNTTIIQKILMNKVEV</sequence>
<dbReference type="InterPro" id="IPR036736">
    <property type="entry name" value="ACP-like_sf"/>
</dbReference>
<dbReference type="GO" id="GO:0003824">
    <property type="term" value="F:catalytic activity"/>
    <property type="evidence" value="ECO:0007669"/>
    <property type="project" value="InterPro"/>
</dbReference>
<dbReference type="Gene3D" id="3.30.300.30">
    <property type="match status" value="2"/>
</dbReference>
<dbReference type="FunFam" id="1.10.1200.10:FF:000005">
    <property type="entry name" value="Nonribosomal peptide synthetase 1"/>
    <property type="match status" value="2"/>
</dbReference>
<dbReference type="GO" id="GO:0043041">
    <property type="term" value="P:amino acid activation for nonribosomal peptide biosynthetic process"/>
    <property type="evidence" value="ECO:0007669"/>
    <property type="project" value="TreeGrafter"/>
</dbReference>
<dbReference type="CDD" id="cd05930">
    <property type="entry name" value="A_NRPS"/>
    <property type="match status" value="1"/>
</dbReference>
<dbReference type="SUPFAM" id="SSF56801">
    <property type="entry name" value="Acetyl-CoA synthetase-like"/>
    <property type="match status" value="2"/>
</dbReference>
<evidence type="ECO:0000256" key="2">
    <source>
        <dbReference type="ARBA" id="ARBA00006432"/>
    </source>
</evidence>
<evidence type="ECO:0000256" key="3">
    <source>
        <dbReference type="ARBA" id="ARBA00022450"/>
    </source>
</evidence>
<dbReference type="InterPro" id="IPR029058">
    <property type="entry name" value="AB_hydrolase_fold"/>
</dbReference>
<dbReference type="PROSITE" id="PS00455">
    <property type="entry name" value="AMP_BINDING"/>
    <property type="match status" value="2"/>
</dbReference>
<proteinExistence type="inferred from homology"/>
<dbReference type="InterPro" id="IPR001031">
    <property type="entry name" value="Thioesterase"/>
</dbReference>
<keyword evidence="3" id="KW-0596">Phosphopantetheine</keyword>
<dbReference type="SUPFAM" id="SSF47336">
    <property type="entry name" value="ACP-like"/>
    <property type="match status" value="2"/>
</dbReference>
<evidence type="ECO:0000256" key="1">
    <source>
        <dbReference type="ARBA" id="ARBA00001957"/>
    </source>
</evidence>
<dbReference type="GO" id="GO:0044550">
    <property type="term" value="P:secondary metabolite biosynthetic process"/>
    <property type="evidence" value="ECO:0007669"/>
    <property type="project" value="TreeGrafter"/>
</dbReference>
<dbReference type="InterPro" id="IPR020806">
    <property type="entry name" value="PKS_PP-bd"/>
</dbReference>
<dbReference type="EMBL" id="QJKK01000003">
    <property type="protein sequence ID" value="RAL25793.1"/>
    <property type="molecule type" value="Genomic_DNA"/>
</dbReference>
<dbReference type="NCBIfam" id="NF003417">
    <property type="entry name" value="PRK04813.1"/>
    <property type="match status" value="2"/>
</dbReference>
<dbReference type="InterPro" id="IPR009081">
    <property type="entry name" value="PP-bd_ACP"/>
</dbReference>
<dbReference type="CDD" id="cd19531">
    <property type="entry name" value="LCL_NRPS-like"/>
    <property type="match status" value="1"/>
</dbReference>